<feature type="binding site" evidence="4">
    <location>
        <position position="154"/>
    </location>
    <ligand>
        <name>Mn(2+)</name>
        <dbReference type="ChEBI" id="CHEBI:29035"/>
        <label>1</label>
    </ligand>
</feature>
<comment type="similarity">
    <text evidence="1">Belongs to the arginase family. Agmatinase subfamily.</text>
</comment>
<dbReference type="PRINTS" id="PR00116">
    <property type="entry name" value="ARGINASE"/>
</dbReference>
<evidence type="ECO:0000256" key="5">
    <source>
        <dbReference type="RuleBase" id="RU003684"/>
    </source>
</evidence>
<dbReference type="AlphaFoldDB" id="A0A2U3KF85"/>
<dbReference type="CDD" id="cd11593">
    <property type="entry name" value="Agmatinase-like_2"/>
    <property type="match status" value="1"/>
</dbReference>
<keyword evidence="3 5" id="KW-0378">Hydrolase</keyword>
<evidence type="ECO:0000256" key="2">
    <source>
        <dbReference type="ARBA" id="ARBA00022723"/>
    </source>
</evidence>
<dbReference type="Gene3D" id="3.40.800.10">
    <property type="entry name" value="Ureohydrolase domain"/>
    <property type="match status" value="1"/>
</dbReference>
<dbReference type="EMBL" id="OMOD01000111">
    <property type="protein sequence ID" value="SPF38313.1"/>
    <property type="molecule type" value="Genomic_DNA"/>
</dbReference>
<evidence type="ECO:0000256" key="3">
    <source>
        <dbReference type="ARBA" id="ARBA00022801"/>
    </source>
</evidence>
<dbReference type="SUPFAM" id="SSF52768">
    <property type="entry name" value="Arginase/deacetylase"/>
    <property type="match status" value="1"/>
</dbReference>
<dbReference type="OrthoDB" id="9789727at2"/>
<evidence type="ECO:0000313" key="7">
    <source>
        <dbReference type="Proteomes" id="UP000238701"/>
    </source>
</evidence>
<dbReference type="Proteomes" id="UP000238701">
    <property type="component" value="Unassembled WGS sequence"/>
</dbReference>
<evidence type="ECO:0000256" key="1">
    <source>
        <dbReference type="ARBA" id="ARBA00009227"/>
    </source>
</evidence>
<dbReference type="GO" id="GO:0008783">
    <property type="term" value="F:agmatinase activity"/>
    <property type="evidence" value="ECO:0007669"/>
    <property type="project" value="TreeGrafter"/>
</dbReference>
<protein>
    <submittedName>
        <fullName evidence="6">Agmatinase</fullName>
    </submittedName>
</protein>
<sequence length="301" mass="32362">MALGVPAGVPTIVGIPFDAYSSYLRGAAEAPAKIREALGCEASNQWTELGVDLGVAGIYEDAGDVAFEDSPTSRKGGEKWGTPETLRLRSGQARGTPGTPEQDSFAAIEARVDALIAQGKRPVALGGDHSITYPIVKAFARHYHELTIFHFDAHPDLYDEFEGNRLSHACPFARIMEERLAKRLVQVGIRTMVGHQREQAERFGVEVVEMRSLPAHGRLKATGPVYVSFDMDVLDPAFAPGVSHREPGGMSVREAIAHLHAIQGEIVGADVVEFNPVRDAGGVTATVTAKIVKETLGKMLA</sequence>
<feature type="binding site" evidence="4">
    <location>
        <position position="129"/>
    </location>
    <ligand>
        <name>Mn(2+)</name>
        <dbReference type="ChEBI" id="CHEBI:29035"/>
        <label>1</label>
    </ligand>
</feature>
<accession>A0A2U3KF85</accession>
<dbReference type="NCBIfam" id="TIGR01230">
    <property type="entry name" value="agmatinase"/>
    <property type="match status" value="1"/>
</dbReference>
<dbReference type="Pfam" id="PF00491">
    <property type="entry name" value="Arginase"/>
    <property type="match status" value="1"/>
</dbReference>
<keyword evidence="2 4" id="KW-0479">Metal-binding</keyword>
<dbReference type="GO" id="GO:0033389">
    <property type="term" value="P:putrescine biosynthetic process from arginine, via agmatine"/>
    <property type="evidence" value="ECO:0007669"/>
    <property type="project" value="TreeGrafter"/>
</dbReference>
<dbReference type="PANTHER" id="PTHR11358:SF26">
    <property type="entry name" value="GUANIDINO ACID HYDROLASE, MITOCHONDRIAL"/>
    <property type="match status" value="1"/>
</dbReference>
<evidence type="ECO:0000313" key="6">
    <source>
        <dbReference type="EMBL" id="SPF38313.1"/>
    </source>
</evidence>
<organism evidence="6 7">
    <name type="scientific">Candidatus Sulfotelmatobacter kueseliae</name>
    <dbReference type="NCBI Taxonomy" id="2042962"/>
    <lineage>
        <taxon>Bacteria</taxon>
        <taxon>Pseudomonadati</taxon>
        <taxon>Acidobacteriota</taxon>
        <taxon>Terriglobia</taxon>
        <taxon>Terriglobales</taxon>
        <taxon>Candidatus Korobacteraceae</taxon>
        <taxon>Candidatus Sulfotelmatobacter</taxon>
    </lineage>
</organism>
<dbReference type="PROSITE" id="PS51409">
    <property type="entry name" value="ARGINASE_2"/>
    <property type="match status" value="1"/>
</dbReference>
<proteinExistence type="inferred from homology"/>
<dbReference type="InterPro" id="IPR006035">
    <property type="entry name" value="Ureohydrolase"/>
</dbReference>
<feature type="binding site" evidence="4">
    <location>
        <position position="232"/>
    </location>
    <ligand>
        <name>Mn(2+)</name>
        <dbReference type="ChEBI" id="CHEBI:29035"/>
        <label>2</label>
    </ligand>
</feature>
<reference evidence="7" key="1">
    <citation type="submission" date="2018-02" db="EMBL/GenBank/DDBJ databases">
        <authorList>
            <person name="Hausmann B."/>
        </authorList>
    </citation>
    <scope>NUCLEOTIDE SEQUENCE [LARGE SCALE GENOMIC DNA]</scope>
    <source>
        <strain evidence="7">Peat soil MAG SbA1</strain>
    </source>
</reference>
<gene>
    <name evidence="6" type="ORF">SBA1_20013</name>
</gene>
<feature type="binding site" evidence="4">
    <location>
        <position position="230"/>
    </location>
    <ligand>
        <name>Mn(2+)</name>
        <dbReference type="ChEBI" id="CHEBI:29035"/>
        <label>1</label>
    </ligand>
</feature>
<dbReference type="InterPro" id="IPR023696">
    <property type="entry name" value="Ureohydrolase_dom_sf"/>
</dbReference>
<comment type="cofactor">
    <cofactor evidence="4">
        <name>Mn(2+)</name>
        <dbReference type="ChEBI" id="CHEBI:29035"/>
    </cofactor>
    <text evidence="4">Binds 2 manganese ions per subunit.</text>
</comment>
<dbReference type="InterPro" id="IPR020855">
    <property type="entry name" value="Ureohydrolase_Mn_BS"/>
</dbReference>
<evidence type="ECO:0000256" key="4">
    <source>
        <dbReference type="PIRSR" id="PIRSR036979-1"/>
    </source>
</evidence>
<feature type="binding site" evidence="4">
    <location>
        <position position="152"/>
    </location>
    <ligand>
        <name>Mn(2+)</name>
        <dbReference type="ChEBI" id="CHEBI:29035"/>
        <label>1</label>
    </ligand>
</feature>
<dbReference type="GO" id="GO:0046872">
    <property type="term" value="F:metal ion binding"/>
    <property type="evidence" value="ECO:0007669"/>
    <property type="project" value="UniProtKB-KW"/>
</dbReference>
<name>A0A2U3KF85_9BACT</name>
<dbReference type="PIRSF" id="PIRSF036979">
    <property type="entry name" value="Arginase"/>
    <property type="match status" value="1"/>
</dbReference>
<dbReference type="InterPro" id="IPR005925">
    <property type="entry name" value="Agmatinase-rel"/>
</dbReference>
<feature type="binding site" evidence="4">
    <location>
        <position position="156"/>
    </location>
    <ligand>
        <name>Mn(2+)</name>
        <dbReference type="ChEBI" id="CHEBI:29035"/>
        <label>1</label>
    </ligand>
</feature>
<dbReference type="PANTHER" id="PTHR11358">
    <property type="entry name" value="ARGINASE/AGMATINASE"/>
    <property type="match status" value="1"/>
</dbReference>
<keyword evidence="4" id="KW-0464">Manganese</keyword>
<dbReference type="PROSITE" id="PS01053">
    <property type="entry name" value="ARGINASE_1"/>
    <property type="match status" value="1"/>
</dbReference>